<dbReference type="Pfam" id="PF00542">
    <property type="entry name" value="Ribosomal_L12"/>
    <property type="match status" value="1"/>
</dbReference>
<organism evidence="6 7">
    <name type="scientific">Salix brachista</name>
    <dbReference type="NCBI Taxonomy" id="2182728"/>
    <lineage>
        <taxon>Eukaryota</taxon>
        <taxon>Viridiplantae</taxon>
        <taxon>Streptophyta</taxon>
        <taxon>Embryophyta</taxon>
        <taxon>Tracheophyta</taxon>
        <taxon>Spermatophyta</taxon>
        <taxon>Magnoliopsida</taxon>
        <taxon>eudicotyledons</taxon>
        <taxon>Gunneridae</taxon>
        <taxon>Pentapetalae</taxon>
        <taxon>rosids</taxon>
        <taxon>fabids</taxon>
        <taxon>Malpighiales</taxon>
        <taxon>Salicaceae</taxon>
        <taxon>Saliceae</taxon>
        <taxon>Salix</taxon>
    </lineage>
</organism>
<feature type="compositionally biased region" description="Polar residues" evidence="4">
    <location>
        <begin position="693"/>
        <end position="709"/>
    </location>
</feature>
<proteinExistence type="inferred from homology"/>
<feature type="compositionally biased region" description="Basic and acidic residues" evidence="4">
    <location>
        <begin position="578"/>
        <end position="592"/>
    </location>
</feature>
<evidence type="ECO:0000256" key="4">
    <source>
        <dbReference type="SAM" id="MobiDB-lite"/>
    </source>
</evidence>
<accession>A0A5N5JAI0</accession>
<feature type="region of interest" description="Disordered" evidence="4">
    <location>
        <begin position="666"/>
        <end position="788"/>
    </location>
</feature>
<keyword evidence="3" id="KW-0687">Ribonucleoprotein</keyword>
<feature type="compositionally biased region" description="Basic and acidic residues" evidence="4">
    <location>
        <begin position="668"/>
        <end position="689"/>
    </location>
</feature>
<feature type="region of interest" description="Disordered" evidence="4">
    <location>
        <begin position="1"/>
        <end position="21"/>
    </location>
</feature>
<feature type="compositionally biased region" description="Basic residues" evidence="4">
    <location>
        <begin position="499"/>
        <end position="510"/>
    </location>
</feature>
<feature type="compositionally biased region" description="Basic and acidic residues" evidence="4">
    <location>
        <begin position="552"/>
        <end position="568"/>
    </location>
</feature>
<dbReference type="InterPro" id="IPR013823">
    <property type="entry name" value="Ribosomal_bL12_C"/>
</dbReference>
<dbReference type="GO" id="GO:0005840">
    <property type="term" value="C:ribosome"/>
    <property type="evidence" value="ECO:0007669"/>
    <property type="project" value="UniProtKB-KW"/>
</dbReference>
<feature type="domain" description="Large ribosomal subunit protein bL12 C-terminal" evidence="5">
    <location>
        <begin position="364"/>
        <end position="428"/>
    </location>
</feature>
<feature type="region of interest" description="Disordered" evidence="4">
    <location>
        <begin position="165"/>
        <end position="195"/>
    </location>
</feature>
<feature type="region of interest" description="Disordered" evidence="4">
    <location>
        <begin position="463"/>
        <end position="592"/>
    </location>
</feature>
<dbReference type="InterPro" id="IPR014719">
    <property type="entry name" value="Ribosomal_bL12_C/ClpS-like"/>
</dbReference>
<feature type="region of interest" description="Disordered" evidence="4">
    <location>
        <begin position="821"/>
        <end position="843"/>
    </location>
</feature>
<feature type="region of interest" description="Disordered" evidence="4">
    <location>
        <begin position="54"/>
        <end position="106"/>
    </location>
</feature>
<keyword evidence="7" id="KW-1185">Reference proteome</keyword>
<dbReference type="FunFam" id="3.30.1390.10:FF:000001">
    <property type="entry name" value="50S ribosomal protein L7/L12"/>
    <property type="match status" value="1"/>
</dbReference>
<evidence type="ECO:0000259" key="5">
    <source>
        <dbReference type="Pfam" id="PF00542"/>
    </source>
</evidence>
<feature type="compositionally biased region" description="Basic and acidic residues" evidence="4">
    <location>
        <begin position="534"/>
        <end position="545"/>
    </location>
</feature>
<name>A0A5N5JAI0_9ROSI</name>
<comment type="caution">
    <text evidence="6">The sequence shown here is derived from an EMBL/GenBank/DDBJ whole genome shotgun (WGS) entry which is preliminary data.</text>
</comment>
<dbReference type="CDD" id="cd00387">
    <property type="entry name" value="Ribosomal_L7_L12"/>
    <property type="match status" value="1"/>
</dbReference>
<dbReference type="SUPFAM" id="SSF54736">
    <property type="entry name" value="ClpS-like"/>
    <property type="match status" value="1"/>
</dbReference>
<evidence type="ECO:0000256" key="2">
    <source>
        <dbReference type="ARBA" id="ARBA00022980"/>
    </source>
</evidence>
<evidence type="ECO:0000313" key="7">
    <source>
        <dbReference type="Proteomes" id="UP000326939"/>
    </source>
</evidence>
<comment type="similarity">
    <text evidence="1">Belongs to the bacterial ribosomal protein bL12 family.</text>
</comment>
<dbReference type="GO" id="GO:1990904">
    <property type="term" value="C:ribonucleoprotein complex"/>
    <property type="evidence" value="ECO:0007669"/>
    <property type="project" value="UniProtKB-KW"/>
</dbReference>
<dbReference type="Gene3D" id="3.30.1390.10">
    <property type="match status" value="1"/>
</dbReference>
<feature type="compositionally biased region" description="Basic and acidic residues" evidence="4">
    <location>
        <begin position="463"/>
        <end position="498"/>
    </location>
</feature>
<dbReference type="GO" id="GO:0003735">
    <property type="term" value="F:structural constituent of ribosome"/>
    <property type="evidence" value="ECO:0007669"/>
    <property type="project" value="InterPro"/>
</dbReference>
<dbReference type="InterPro" id="IPR000206">
    <property type="entry name" value="Ribosomal_bL12"/>
</dbReference>
<dbReference type="AlphaFoldDB" id="A0A5N5JAI0"/>
<evidence type="ECO:0000256" key="3">
    <source>
        <dbReference type="ARBA" id="ARBA00023274"/>
    </source>
</evidence>
<feature type="compositionally biased region" description="Basic and acidic residues" evidence="4">
    <location>
        <begin position="511"/>
        <end position="526"/>
    </location>
</feature>
<evidence type="ECO:0000256" key="1">
    <source>
        <dbReference type="ARBA" id="ARBA00007197"/>
    </source>
</evidence>
<feature type="compositionally biased region" description="Pro residues" evidence="4">
    <location>
        <begin position="183"/>
        <end position="195"/>
    </location>
</feature>
<feature type="compositionally biased region" description="Polar residues" evidence="4">
    <location>
        <begin position="66"/>
        <end position="96"/>
    </location>
</feature>
<dbReference type="GO" id="GO:0006412">
    <property type="term" value="P:translation"/>
    <property type="evidence" value="ECO:0007669"/>
    <property type="project" value="InterPro"/>
</dbReference>
<dbReference type="PANTHER" id="PTHR34660:SF3">
    <property type="entry name" value="RRM DOMAIN-CONTAINING PROTEIN"/>
    <property type="match status" value="1"/>
</dbReference>
<gene>
    <name evidence="6" type="ORF">DKX38_026836</name>
</gene>
<sequence length="998" mass="110699">MATSRSFDIGNKQVRNFDSSNKHPGSTKYCMHCGGTGHTKNRCYELIGYPEWWDPSKAPQRKGQALPTSASTSIAVAGNSSPKTDATALHTSSEMPGTQLDKPTPSESCEWIIDSGSTDHMSFDTSSVSELKPSEKCVVSTANGTQAKIIGKAIKPPTFKLQESDQEFATEATVPQLQSSPPLDAPSPHESPSPEVPQGKILFLYNNNALFVVAEKGFDSRAQQEMSCLSSDWSCGLDNLFLSQIEIAYSGIVKVPGFSCFVLDLELRNDLCITVWLQGKGGDGSLLALFCVLGFCSMSRCFPFPPPGYEKKIRSDDVDLLKKILKLPAKECCGVREYSKPGQAAPGSASGDLKTAAVAEKTAFDIKLEKFDAAAKIKVIKEVRTFTDLGLKEAKDLVEKVPVVLKKCLTKEDASPIIEKLQALGAIVAYCSLVVVGCGCVSSLVVAVGVLFCGCGCRSVTVPEDRGKKHKEKKDEIREDKEKREKDRSDGKQRDKKDRKEKHREKKKKDRDKDKDKSSASDEKRLAGHAKLHNGGDKTSDERKLHGQSKHVVGDKALDGRRFREKSEGNGGEICTQKGKERDVDNNSISGEKKFAGQFSGYNGQKLIQNNSNLSHCPKDSNFVQQLGKRARDEDQNQFFEKFPGTDAKKNKGMVRLVAESPCSWVEGMEKNKRDDDRKLDGQGIRDEAIFTGSAQSLSATFQAWTVGTPTPPEKDIEKKMEGKDKTKRKETNDKHEDQCKEKDKKGKEKDKVRDKKKKKKEKEKEKRERKKKEPDKLKESNMANVVGNHTVKAPHLSKESFNSAVDEVNIKKRKESDTNGFLHANDVKPNKLPRPTSLPQSAENGRMLETCGNHSTAIRVKQEAVNFGKVDSKEQKINGLIEALAPPITSTTHLLSVSLTKSLTKPSHSTAQTDQIAEVSRKQPHPDSKYLLEVLTVPKMEDWSDFEDQEWLFQSTYSQTKNPRVEVSGVDEKREVWSEAIQIEADDVYALPYVIPY</sequence>
<reference evidence="7" key="1">
    <citation type="journal article" date="2019" name="Gigascience">
        <title>De novo genome assembly of the endangered Acer yangbiense, a plant species with extremely small populations endemic to Yunnan Province, China.</title>
        <authorList>
            <person name="Yang J."/>
            <person name="Wariss H.M."/>
            <person name="Tao L."/>
            <person name="Zhang R."/>
            <person name="Yun Q."/>
            <person name="Hollingsworth P."/>
            <person name="Dao Z."/>
            <person name="Luo G."/>
            <person name="Guo H."/>
            <person name="Ma Y."/>
            <person name="Sun W."/>
        </authorList>
    </citation>
    <scope>NUCLEOTIDE SEQUENCE [LARGE SCALE GENOMIC DNA]</scope>
    <source>
        <strain evidence="7">cv. br00</strain>
    </source>
</reference>
<keyword evidence="2" id="KW-0689">Ribosomal protein</keyword>
<dbReference type="PANTHER" id="PTHR34660">
    <property type="entry name" value="MYB-LIKE PROTEIN X"/>
    <property type="match status" value="1"/>
</dbReference>
<feature type="compositionally biased region" description="Basic and acidic residues" evidence="4">
    <location>
        <begin position="763"/>
        <end position="780"/>
    </location>
</feature>
<evidence type="ECO:0000313" key="6">
    <source>
        <dbReference type="EMBL" id="KAB5516188.1"/>
    </source>
</evidence>
<feature type="compositionally biased region" description="Basic and acidic residues" evidence="4">
    <location>
        <begin position="713"/>
        <end position="754"/>
    </location>
</feature>
<protein>
    <recommendedName>
        <fullName evidence="5">Large ribosomal subunit protein bL12 C-terminal domain-containing protein</fullName>
    </recommendedName>
</protein>
<dbReference type="Proteomes" id="UP000326939">
    <property type="component" value="Chromosome 17"/>
</dbReference>
<dbReference type="EMBL" id="VDCV01000017">
    <property type="protein sequence ID" value="KAB5516188.1"/>
    <property type="molecule type" value="Genomic_DNA"/>
</dbReference>